<sequence length="264" mass="30527">MSLDVGTTTQTLSDKTLARRRYFREKQREYRRKLNADGAAMEAEVVHLQSILDGFQAKSLPSVREASDGMLSWHSIAMVFKSEAHRVLTDRESLVTQTKGFRALIASMQRFVMMNIPVTDEVVANTRLFCTTTADGEFINTLQGDFCEADRSVMVLRHIEDDEAHACYPTLKHRHYRSWTEVRQVSPTHILMRTVCHMSRSFRAYDGFVSADELAVMRGIDVPDIEDDDQKEAYVWCELIRWKDADFVSWRQQYTALLQESSQR</sequence>
<organism evidence="1 4">
    <name type="scientific">Aphanomyces astaci</name>
    <name type="common">Crayfish plague agent</name>
    <dbReference type="NCBI Taxonomy" id="112090"/>
    <lineage>
        <taxon>Eukaryota</taxon>
        <taxon>Sar</taxon>
        <taxon>Stramenopiles</taxon>
        <taxon>Oomycota</taxon>
        <taxon>Saprolegniomycetes</taxon>
        <taxon>Saprolegniales</taxon>
        <taxon>Verrucalvaceae</taxon>
        <taxon>Aphanomyces</taxon>
    </lineage>
</organism>
<evidence type="ECO:0000313" key="4">
    <source>
        <dbReference type="Proteomes" id="UP000286510"/>
    </source>
</evidence>
<dbReference type="AlphaFoldDB" id="A0A3L6UPJ7"/>
<dbReference type="EMBL" id="QUTF01017105">
    <property type="protein sequence ID" value="RHZ05103.1"/>
    <property type="molecule type" value="Genomic_DNA"/>
</dbReference>
<accession>A0A3L6UPJ7</accession>
<evidence type="ECO:0000313" key="3">
    <source>
        <dbReference type="Proteomes" id="UP000275652"/>
    </source>
</evidence>
<dbReference type="Proteomes" id="UP000286510">
    <property type="component" value="Unassembled WGS sequence"/>
</dbReference>
<dbReference type="EMBL" id="QUTI01063515">
    <property type="protein sequence ID" value="RLN86852.1"/>
    <property type="molecule type" value="Genomic_DNA"/>
</dbReference>
<name>A0A3L6UPJ7_APHAT</name>
<comment type="caution">
    <text evidence="1">The sequence shown here is derived from an EMBL/GenBank/DDBJ whole genome shotgun (WGS) entry which is preliminary data.</text>
</comment>
<dbReference type="Proteomes" id="UP000275652">
    <property type="component" value="Unassembled WGS sequence"/>
</dbReference>
<reference evidence="2 3" key="1">
    <citation type="journal article" date="2018" name="J. Invertebr. Pathol.">
        <title>New genotyping method for the causative agent of crayfish plague (Aphanomyces astaci) based on whole genome data.</title>
        <authorList>
            <person name="Minardi D."/>
            <person name="Studholme D.J."/>
            <person name="van der Giezen M."/>
            <person name="Pretto T."/>
            <person name="Oidtmann B."/>
        </authorList>
    </citation>
    <scope>NUCLEOTIDE SEQUENCE [LARGE SCALE GENOMIC DNA]</scope>
    <source>
        <strain evidence="2 3">KB13</strain>
    </source>
</reference>
<evidence type="ECO:0000313" key="2">
    <source>
        <dbReference type="EMBL" id="RLN86852.1"/>
    </source>
</evidence>
<gene>
    <name evidence="1" type="ORF">DYB26_012619</name>
    <name evidence="2" type="ORF">DYB28_003237</name>
</gene>
<evidence type="ECO:0000313" key="1">
    <source>
        <dbReference type="EMBL" id="RHZ05103.1"/>
    </source>
</evidence>
<reference evidence="1 4" key="2">
    <citation type="submission" date="2018-08" db="EMBL/GenBank/DDBJ databases">
        <title>Aphanomyces genome sequencing and annotation.</title>
        <authorList>
            <person name="Minardi D."/>
            <person name="Oidtmann B."/>
            <person name="Van Der Giezen M."/>
            <person name="Studholme D.J."/>
        </authorList>
    </citation>
    <scope>NUCLEOTIDE SEQUENCE [LARGE SCALE GENOMIC DNA]</scope>
    <source>
        <strain evidence="1 4">FDL457</strain>
    </source>
</reference>
<proteinExistence type="predicted"/>
<protein>
    <submittedName>
        <fullName evidence="1">Uncharacterized protein</fullName>
    </submittedName>
</protein>